<name>A0ABT9LSN7_9BACL</name>
<dbReference type="InterPro" id="IPR004095">
    <property type="entry name" value="TGS"/>
</dbReference>
<evidence type="ECO:0000256" key="6">
    <source>
        <dbReference type="ARBA" id="ARBA00032407"/>
    </source>
</evidence>
<evidence type="ECO:0000256" key="1">
    <source>
        <dbReference type="ARBA" id="ARBA00004976"/>
    </source>
</evidence>
<organism evidence="13 14">
    <name type="scientific">Alicyclobacillus tolerans</name>
    <dbReference type="NCBI Taxonomy" id="90970"/>
    <lineage>
        <taxon>Bacteria</taxon>
        <taxon>Bacillati</taxon>
        <taxon>Bacillota</taxon>
        <taxon>Bacilli</taxon>
        <taxon>Bacillales</taxon>
        <taxon>Alicyclobacillaceae</taxon>
        <taxon>Alicyclobacillus</taxon>
    </lineage>
</organism>
<dbReference type="Pfam" id="PF04607">
    <property type="entry name" value="RelA_SpoT"/>
    <property type="match status" value="1"/>
</dbReference>
<dbReference type="RefSeq" id="WP_306952730.1">
    <property type="nucleotide sequence ID" value="NZ_JAURUO010000001.1"/>
</dbReference>
<evidence type="ECO:0000256" key="8">
    <source>
        <dbReference type="ARBA" id="ARBA00048244"/>
    </source>
</evidence>
<evidence type="ECO:0000256" key="9">
    <source>
        <dbReference type="RuleBase" id="RU003847"/>
    </source>
</evidence>
<protein>
    <recommendedName>
        <fullName evidence="3">GTP pyrophosphokinase</fullName>
        <ecNumber evidence="2">2.7.6.5</ecNumber>
    </recommendedName>
    <alternativeName>
        <fullName evidence="6">(p)ppGpp synthase</fullName>
    </alternativeName>
    <alternativeName>
        <fullName evidence="5">ATP:GTP 3'-pyrophosphotransferase</fullName>
    </alternativeName>
    <alternativeName>
        <fullName evidence="7">ppGpp synthase I</fullName>
    </alternativeName>
</protein>
<evidence type="ECO:0000256" key="3">
    <source>
        <dbReference type="ARBA" id="ARBA00019852"/>
    </source>
</evidence>
<dbReference type="InterPro" id="IPR007685">
    <property type="entry name" value="RelA_SpoT"/>
</dbReference>
<dbReference type="EMBL" id="JAURUO010000001">
    <property type="protein sequence ID" value="MDP9727277.1"/>
    <property type="molecule type" value="Genomic_DNA"/>
</dbReference>
<feature type="domain" description="ACT" evidence="10">
    <location>
        <begin position="648"/>
        <end position="722"/>
    </location>
</feature>
<dbReference type="Pfam" id="PF13291">
    <property type="entry name" value="ACT_4"/>
    <property type="match status" value="1"/>
</dbReference>
<sequence>MVSEERSLDDLCHIVSAYSEADEVETIRRAYELARKAHEGQFRKSGEPYITHPLAVANILADLKLDATTIVAGLLHDVVEDTQVTDADLVQHFGADVAALVDGVTKLKRIKFDSREEQQAENLRKMFLAMARDIRVLIIKLADRLHNMRTLKYQPPDKQLRTARETLEIFAPLAHRLGIYTVKWELEDIAFRYLNPEQYYNIVELMAQKRQERERFINEVIDVLKHKLDDLDLNAEVSGRAKHIYSIYRKMITQNKEFNEIYDLFAVRVTVESIKDCYGVLGLVHTMWKPMPGRFKDYIAMPKANMYQSLHTTVIGPRGEPLEIQIRTWEMHQTAEYGIAAHWVYKEGSARAEGKFAQKLAWFREVLEWQQDFRDAQEFMETLKIDLFADEVFVFTPKGDVFDLPAGSVPIDFAYRVHTDIGNRCIGARVNGKMVPLDYRLRTGDIVEILTAKTGYGPSRDWLKIVKSSQAKSKIRQWFKREKREENIARGREAIERELIRQRLDVSLLNGSYLTDILQKFSFTREEDLYAAVGYGGLSAGHVVSRILEKFRREQQTKDVDSLTLERKNRELVSEMGVRVKGIDNLLIRFARCCHPVPGDEIVGFITRGRGVSVHRKDCPNVQPLVADGNRMLEVEWASSRDWFYHVELEVTAMDRHGLINEMMNAIAETKTDIMGVNARVDKKKIAHVHLDLRIRNLDHLRSVSERLKRLKDTLSVERVTQ</sequence>
<feature type="domain" description="HD" evidence="11">
    <location>
        <begin position="49"/>
        <end position="148"/>
    </location>
</feature>
<dbReference type="CDD" id="cd00077">
    <property type="entry name" value="HDc"/>
    <property type="match status" value="1"/>
</dbReference>
<dbReference type="Gene3D" id="3.30.70.260">
    <property type="match status" value="1"/>
</dbReference>
<dbReference type="InterPro" id="IPR004811">
    <property type="entry name" value="RelA/Spo_fam"/>
</dbReference>
<comment type="pathway">
    <text evidence="1">Purine metabolism; ppGpp biosynthesis; ppGpp from GTP: step 1/2.</text>
</comment>
<accession>A0ABT9LSN7</accession>
<keyword evidence="13" id="KW-0808">Transferase</keyword>
<dbReference type="InterPro" id="IPR006674">
    <property type="entry name" value="HD_domain"/>
</dbReference>
<dbReference type="SUPFAM" id="SSF55021">
    <property type="entry name" value="ACT-like"/>
    <property type="match status" value="1"/>
</dbReference>
<dbReference type="SUPFAM" id="SSF81271">
    <property type="entry name" value="TGS-like"/>
    <property type="match status" value="1"/>
</dbReference>
<keyword evidence="4" id="KW-0547">Nucleotide-binding</keyword>
<dbReference type="Pfam" id="PF02824">
    <property type="entry name" value="TGS"/>
    <property type="match status" value="1"/>
</dbReference>
<dbReference type="PROSITE" id="PS51880">
    <property type="entry name" value="TGS"/>
    <property type="match status" value="1"/>
</dbReference>
<evidence type="ECO:0000256" key="5">
    <source>
        <dbReference type="ARBA" id="ARBA00029754"/>
    </source>
</evidence>
<dbReference type="PANTHER" id="PTHR21262">
    <property type="entry name" value="GUANOSINE-3',5'-BIS DIPHOSPHATE 3'-PYROPHOSPHOHYDROLASE"/>
    <property type="match status" value="1"/>
</dbReference>
<evidence type="ECO:0000259" key="10">
    <source>
        <dbReference type="PROSITE" id="PS51671"/>
    </source>
</evidence>
<dbReference type="InterPro" id="IPR033655">
    <property type="entry name" value="TGS_RelA/SpoT"/>
</dbReference>
<dbReference type="SUPFAM" id="SSF81301">
    <property type="entry name" value="Nucleotidyltransferase"/>
    <property type="match status" value="1"/>
</dbReference>
<dbReference type="EC" id="2.7.6.5" evidence="2"/>
<dbReference type="PANTHER" id="PTHR21262:SF31">
    <property type="entry name" value="GTP PYROPHOSPHOKINASE"/>
    <property type="match status" value="1"/>
</dbReference>
<comment type="similarity">
    <text evidence="9">Belongs to the relA/spoT family.</text>
</comment>
<dbReference type="CDD" id="cd01668">
    <property type="entry name" value="TGS_RSH"/>
    <property type="match status" value="1"/>
</dbReference>
<dbReference type="InterPro" id="IPR012676">
    <property type="entry name" value="TGS-like"/>
</dbReference>
<evidence type="ECO:0000313" key="13">
    <source>
        <dbReference type="EMBL" id="MDP9727277.1"/>
    </source>
</evidence>
<dbReference type="CDD" id="cd05399">
    <property type="entry name" value="NT_Rel-Spo_like"/>
    <property type="match status" value="1"/>
</dbReference>
<comment type="caution">
    <text evidence="13">The sequence shown here is derived from an EMBL/GenBank/DDBJ whole genome shotgun (WGS) entry which is preliminary data.</text>
</comment>
<dbReference type="Gene3D" id="3.10.20.30">
    <property type="match status" value="1"/>
</dbReference>
<dbReference type="SMART" id="SM00954">
    <property type="entry name" value="RelA_SpoT"/>
    <property type="match status" value="1"/>
</dbReference>
<reference evidence="13 14" key="1">
    <citation type="submission" date="2023-07" db="EMBL/GenBank/DDBJ databases">
        <title>Genomic Encyclopedia of Type Strains, Phase IV (KMG-IV): sequencing the most valuable type-strain genomes for metagenomic binning, comparative biology and taxonomic classification.</title>
        <authorList>
            <person name="Goeker M."/>
        </authorList>
    </citation>
    <scope>NUCLEOTIDE SEQUENCE [LARGE SCALE GENOMIC DNA]</scope>
    <source>
        <strain evidence="13 14">DSM 25924</strain>
    </source>
</reference>
<dbReference type="InterPro" id="IPR043519">
    <property type="entry name" value="NT_sf"/>
</dbReference>
<comment type="catalytic activity">
    <reaction evidence="8">
        <text>GTP + ATP = guanosine 3'-diphosphate 5'-triphosphate + AMP</text>
        <dbReference type="Rhea" id="RHEA:22088"/>
        <dbReference type="ChEBI" id="CHEBI:30616"/>
        <dbReference type="ChEBI" id="CHEBI:37565"/>
        <dbReference type="ChEBI" id="CHEBI:142410"/>
        <dbReference type="ChEBI" id="CHEBI:456215"/>
        <dbReference type="EC" id="2.7.6.5"/>
    </reaction>
</comment>
<evidence type="ECO:0000256" key="2">
    <source>
        <dbReference type="ARBA" id="ARBA00013251"/>
    </source>
</evidence>
<dbReference type="Gene3D" id="1.10.3210.10">
    <property type="entry name" value="Hypothetical protein af1432"/>
    <property type="match status" value="1"/>
</dbReference>
<dbReference type="SMART" id="SM00471">
    <property type="entry name" value="HDc"/>
    <property type="match status" value="1"/>
</dbReference>
<dbReference type="InterPro" id="IPR012675">
    <property type="entry name" value="Beta-grasp_dom_sf"/>
</dbReference>
<keyword evidence="4" id="KW-0342">GTP-binding</keyword>
<dbReference type="Gene3D" id="3.30.460.10">
    <property type="entry name" value="Beta Polymerase, domain 2"/>
    <property type="match status" value="1"/>
</dbReference>
<dbReference type="InterPro" id="IPR002912">
    <property type="entry name" value="ACT_dom"/>
</dbReference>
<dbReference type="NCBIfam" id="TIGR00691">
    <property type="entry name" value="spoT_relA"/>
    <property type="match status" value="1"/>
</dbReference>
<evidence type="ECO:0000259" key="11">
    <source>
        <dbReference type="PROSITE" id="PS51831"/>
    </source>
</evidence>
<dbReference type="Proteomes" id="UP001229209">
    <property type="component" value="Unassembled WGS sequence"/>
</dbReference>
<dbReference type="CDD" id="cd04876">
    <property type="entry name" value="ACT_RelA-SpoT"/>
    <property type="match status" value="1"/>
</dbReference>
<dbReference type="InterPro" id="IPR003607">
    <property type="entry name" value="HD/PDEase_dom"/>
</dbReference>
<evidence type="ECO:0000259" key="12">
    <source>
        <dbReference type="PROSITE" id="PS51880"/>
    </source>
</evidence>
<dbReference type="Pfam" id="PF19296">
    <property type="entry name" value="RelA_AH_RIS"/>
    <property type="match status" value="1"/>
</dbReference>
<dbReference type="GO" id="GO:0008728">
    <property type="term" value="F:GTP diphosphokinase activity"/>
    <property type="evidence" value="ECO:0007669"/>
    <property type="project" value="UniProtKB-EC"/>
</dbReference>
<proteinExistence type="inferred from homology"/>
<dbReference type="Pfam" id="PF13328">
    <property type="entry name" value="HD_4"/>
    <property type="match status" value="1"/>
</dbReference>
<gene>
    <name evidence="13" type="ORF">J2S04_000199</name>
</gene>
<dbReference type="InterPro" id="IPR045600">
    <property type="entry name" value="RelA/SpoT_AH_RIS"/>
</dbReference>
<feature type="domain" description="TGS" evidence="12">
    <location>
        <begin position="390"/>
        <end position="451"/>
    </location>
</feature>
<dbReference type="PROSITE" id="PS51831">
    <property type="entry name" value="HD"/>
    <property type="match status" value="1"/>
</dbReference>
<dbReference type="PROSITE" id="PS51671">
    <property type="entry name" value="ACT"/>
    <property type="match status" value="1"/>
</dbReference>
<comment type="function">
    <text evidence="9">In eubacteria ppGpp (guanosine 3'-diphosphate 5'-diphosphate) is a mediator of the stringent response that coordinates a variety of cellular activities in response to changes in nutritional abundance.</text>
</comment>
<evidence type="ECO:0000313" key="14">
    <source>
        <dbReference type="Proteomes" id="UP001229209"/>
    </source>
</evidence>
<evidence type="ECO:0000256" key="4">
    <source>
        <dbReference type="ARBA" id="ARBA00023134"/>
    </source>
</evidence>
<evidence type="ECO:0000256" key="7">
    <source>
        <dbReference type="ARBA" id="ARBA00033308"/>
    </source>
</evidence>
<dbReference type="InterPro" id="IPR045865">
    <property type="entry name" value="ACT-like_dom_sf"/>
</dbReference>
<dbReference type="SUPFAM" id="SSF109604">
    <property type="entry name" value="HD-domain/PDEase-like"/>
    <property type="match status" value="1"/>
</dbReference>
<keyword evidence="14" id="KW-1185">Reference proteome</keyword>